<evidence type="ECO:0000313" key="9">
    <source>
        <dbReference type="EMBL" id="EGD78927.1"/>
    </source>
</evidence>
<dbReference type="GO" id="GO:0035556">
    <property type="term" value="P:intracellular signal transduction"/>
    <property type="evidence" value="ECO:0007669"/>
    <property type="project" value="InterPro"/>
</dbReference>
<dbReference type="PROSITE" id="PS50010">
    <property type="entry name" value="DH_2"/>
    <property type="match status" value="1"/>
</dbReference>
<feature type="domain" description="Calponin-homology (CH)" evidence="8">
    <location>
        <begin position="2"/>
        <end position="117"/>
    </location>
</feature>
<dbReference type="OrthoDB" id="2126698at2759"/>
<dbReference type="GO" id="GO:0005737">
    <property type="term" value="C:cytoplasm"/>
    <property type="evidence" value="ECO:0007669"/>
    <property type="project" value="TreeGrafter"/>
</dbReference>
<dbReference type="GO" id="GO:1990961">
    <property type="term" value="P:xenobiotic detoxification by transmembrane export across the plasma membrane"/>
    <property type="evidence" value="ECO:0007669"/>
    <property type="project" value="InterPro"/>
</dbReference>
<feature type="compositionally biased region" description="Acidic residues" evidence="4">
    <location>
        <begin position="1222"/>
        <end position="1239"/>
    </location>
</feature>
<evidence type="ECO:0000256" key="3">
    <source>
        <dbReference type="SAM" id="Coils"/>
    </source>
</evidence>
<feature type="domain" description="PH" evidence="6">
    <location>
        <begin position="434"/>
        <end position="544"/>
    </location>
</feature>
<feature type="region of interest" description="Disordered" evidence="4">
    <location>
        <begin position="546"/>
        <end position="588"/>
    </location>
</feature>
<feature type="transmembrane region" description="Helical" evidence="5">
    <location>
        <begin position="1143"/>
        <end position="1165"/>
    </location>
</feature>
<dbReference type="PROSITE" id="PS50003">
    <property type="entry name" value="PH_DOMAIN"/>
    <property type="match status" value="1"/>
</dbReference>
<dbReference type="RefSeq" id="XP_004997883.1">
    <property type="nucleotide sequence ID" value="XM_004997826.1"/>
</dbReference>
<dbReference type="Gene3D" id="1.10.418.10">
    <property type="entry name" value="Calponin-like domain"/>
    <property type="match status" value="1"/>
</dbReference>
<dbReference type="EMBL" id="GL832957">
    <property type="protein sequence ID" value="EGD78927.1"/>
    <property type="molecule type" value="Genomic_DNA"/>
</dbReference>
<feature type="transmembrane region" description="Helical" evidence="5">
    <location>
        <begin position="1043"/>
        <end position="1065"/>
    </location>
</feature>
<dbReference type="InterPro" id="IPR055251">
    <property type="entry name" value="SOS1_NGEF_PH"/>
</dbReference>
<dbReference type="InterPro" id="IPR002528">
    <property type="entry name" value="MATE_fam"/>
</dbReference>
<dbReference type="PANTHER" id="PTHR45818:SF3">
    <property type="entry name" value="PROTEIN VAV"/>
    <property type="match status" value="1"/>
</dbReference>
<dbReference type="SUPFAM" id="SSF48065">
    <property type="entry name" value="DBL homology domain (DH-domain)"/>
    <property type="match status" value="1"/>
</dbReference>
<dbReference type="SMART" id="SM00233">
    <property type="entry name" value="PH"/>
    <property type="match status" value="1"/>
</dbReference>
<feature type="coiled-coil region" evidence="3">
    <location>
        <begin position="390"/>
        <end position="417"/>
    </location>
</feature>
<dbReference type="GO" id="GO:0042910">
    <property type="term" value="F:xenobiotic transmembrane transporter activity"/>
    <property type="evidence" value="ECO:0007669"/>
    <property type="project" value="InterPro"/>
</dbReference>
<feature type="transmembrane region" description="Helical" evidence="5">
    <location>
        <begin position="863"/>
        <end position="880"/>
    </location>
</feature>
<dbReference type="Pfam" id="PF00307">
    <property type="entry name" value="CH"/>
    <property type="match status" value="1"/>
</dbReference>
<dbReference type="NCBIfam" id="TIGR00797">
    <property type="entry name" value="matE"/>
    <property type="match status" value="1"/>
</dbReference>
<feature type="region of interest" description="Disordered" evidence="4">
    <location>
        <begin position="661"/>
        <end position="730"/>
    </location>
</feature>
<dbReference type="PROSITE" id="PS00741">
    <property type="entry name" value="DH_1"/>
    <property type="match status" value="1"/>
</dbReference>
<dbReference type="InterPro" id="IPR001331">
    <property type="entry name" value="GDS_CDC24_CS"/>
</dbReference>
<feature type="transmembrane region" description="Helical" evidence="5">
    <location>
        <begin position="821"/>
        <end position="843"/>
    </location>
</feature>
<dbReference type="SUPFAM" id="SSF47576">
    <property type="entry name" value="Calponin-homology domain, CH-domain"/>
    <property type="match status" value="1"/>
</dbReference>
<dbReference type="GO" id="GO:0005085">
    <property type="term" value="F:guanyl-nucleotide exchange factor activity"/>
    <property type="evidence" value="ECO:0007669"/>
    <property type="project" value="UniProtKB-KW"/>
</dbReference>
<feature type="transmembrane region" description="Helical" evidence="5">
    <location>
        <begin position="1003"/>
        <end position="1022"/>
    </location>
</feature>
<dbReference type="InterPro" id="IPR001849">
    <property type="entry name" value="PH_domain"/>
</dbReference>
<dbReference type="GO" id="GO:0016477">
    <property type="term" value="P:cell migration"/>
    <property type="evidence" value="ECO:0007669"/>
    <property type="project" value="TreeGrafter"/>
</dbReference>
<dbReference type="KEGG" id="sre:PTSG_11799"/>
<dbReference type="CDD" id="cd21201">
    <property type="entry name" value="CH_VAV"/>
    <property type="match status" value="1"/>
</dbReference>
<dbReference type="eggNOG" id="KOG2996">
    <property type="taxonomic scope" value="Eukaryota"/>
</dbReference>
<comment type="similarity">
    <text evidence="1">Belongs to the multi antimicrobial extrusion (MATE) (TC 2.A.66.1) family.</text>
</comment>
<keyword evidence="3" id="KW-0175">Coiled coil</keyword>
<dbReference type="InterPro" id="IPR036872">
    <property type="entry name" value="CH_dom_sf"/>
</dbReference>
<dbReference type="SMART" id="SM00325">
    <property type="entry name" value="RhoGEF"/>
    <property type="match status" value="1"/>
</dbReference>
<proteinExistence type="inferred from homology"/>
<feature type="transmembrane region" description="Helical" evidence="5">
    <location>
        <begin position="1115"/>
        <end position="1137"/>
    </location>
</feature>
<keyword evidence="10" id="KW-1185">Reference proteome</keyword>
<dbReference type="Proteomes" id="UP000007799">
    <property type="component" value="Unassembled WGS sequence"/>
</dbReference>
<dbReference type="Pfam" id="PF22697">
    <property type="entry name" value="SOS1_NGEF_PH"/>
    <property type="match status" value="1"/>
</dbReference>
<feature type="compositionally biased region" description="Basic and acidic residues" evidence="4">
    <location>
        <begin position="695"/>
        <end position="704"/>
    </location>
</feature>
<evidence type="ECO:0000256" key="2">
    <source>
        <dbReference type="ARBA" id="ARBA00022658"/>
    </source>
</evidence>
<feature type="transmembrane region" description="Helical" evidence="5">
    <location>
        <begin position="919"/>
        <end position="943"/>
    </location>
</feature>
<evidence type="ECO:0000256" key="1">
    <source>
        <dbReference type="ARBA" id="ARBA00010199"/>
    </source>
</evidence>
<dbReference type="GO" id="GO:0015297">
    <property type="term" value="F:antiporter activity"/>
    <property type="evidence" value="ECO:0007669"/>
    <property type="project" value="InterPro"/>
</dbReference>
<dbReference type="PANTHER" id="PTHR45818">
    <property type="entry name" value="PROTEIN VAV"/>
    <property type="match status" value="1"/>
</dbReference>
<dbReference type="Pfam" id="PF01554">
    <property type="entry name" value="MatE"/>
    <property type="match status" value="2"/>
</dbReference>
<keyword evidence="5" id="KW-0472">Membrane</keyword>
<feature type="transmembrane region" description="Helical" evidence="5">
    <location>
        <begin position="743"/>
        <end position="767"/>
    </location>
</feature>
<dbReference type="eggNOG" id="KOG1347">
    <property type="taxonomic scope" value="Eukaryota"/>
</dbReference>
<dbReference type="CDD" id="cd00160">
    <property type="entry name" value="RhoGEF"/>
    <property type="match status" value="1"/>
</dbReference>
<protein>
    <recommendedName>
        <fullName evidence="11">Multidrug and toxic compound extrusion protein</fullName>
    </recommendedName>
</protein>
<sequence length="1436" mass="156591">MSELWQLAARWLNTVGVLPADDPSLQPDGRVYELAMALQDGTVLCKCANRLMPGCITSFAERPEKQFMKMQNINRFLEACQDKFRMKKTDLFTADELYYASNFAKVVETLSLLSKTPPAGMAGFRHFPDDTGHAANTAQEDGQDMYQSLEELVGQSLSLKDAAKSGGSVYSGDDDAEEIYGALKQAIAVSTCSARARPESEEIYKDLMYSDEDNIYSVSGTSPDDKRSMVMAELHETERNYVGVLNTIANTFKPVMSKQPKIISRVDINTIFGNVHELLDAHNALLADLNALMQKSTGRIVSSVFLEHMPRLRCYGSFCCQIPEAVAKLADLENKQAATKLIAEAKRQSRQRFGLKDLLNVPMQRILKYPLLIKELIKHTPDSHPDKARLQDALRQVEELAKYINDTKQQYDNLKQVTSSLRHYSGRPIQEYGSLIKDGDLMFKSTLGKDKMKLRYVFLFANGVLVCKTRGSQFTHKVSIDFGDDQEIVDVPHWTLPKEEQNSKHSYLWAIKFRKGSAEHQYIFAAKTMPLKRQWESAMRKQLNALRDERSAPPEAPARHWLAGTGSGGNSMSSSFSERPLPSTPADRPSLLGTIPWLAKKHLFRCQSAVGARECICYPVQACSCSSRQRQDYHAPSFQRSGRSVNNNDSIVMVPRENTLQQEVDQQQAEADERPSHQQPVAINAPSSATGTRRKAMEHVYEDHDSSDDDDVKLEDGMSKGGNEAGDDGSAAKVQLKQEVMTLLALVWPVALSSLLQMMSGLVLVIFVGHYMDTIALDVVGLGVSFGNVFGISIGAGLSSASDTLSSQAWGASNKKALGVILQRGMCILGLCALVTACLWVNAGSILLALHQDPQVSKMSGEFILYALPVLPFALFNTLLQHYLMAQNVGRPIFFCGLAGNLAHLACCGLFIVKMDLGIIGAALTQVVNVVVQSASLVSYIYLSGLYRDTWPGWTRAALLGWGSYLRLAIFGLLMTCIEWWSFEICQFLAGLMGEVQLAAQLIVLNLGAFAFMIPLGISIAANVRVGNLLGSNQPARARRAAIIALVMVACTATCTSVLMFSLRNVLPRAFTEDEEVVHMTSGVLIIVSLFTLFDHTQGVYSGILRGCGMQMFGAIFNVIGYYVVATPVVIVTAFVLDLEVRGLWLALVSAVVVQVIACSVQVFYRTDWNEQAQLARKRAGAAEHASAANNEEEGGAGSKDVHGGDGGSEGEAIPMQSLGSSDEDEDDTDVDDDGDDDVVLLDDDEAQKELLLPASLPSSSAQAPSSSRSRRSSKKNTKNTKNKKKSKAGRAKASASSAPDGVAVNEAMLTHVSRLPTEVKRSRLFWTTAIIALFAAACVLRASQPTPIVCYPLPEVSNATTLCGRHTSLLSGHACQPVCEDGFVPMGHFRCSLNGTVTEVPQCVTAEDQQHNETVAAHAAAAVTSTTPASTASSL</sequence>
<dbReference type="PROSITE" id="PS50021">
    <property type="entry name" value="CH"/>
    <property type="match status" value="1"/>
</dbReference>
<dbReference type="InterPro" id="IPR035899">
    <property type="entry name" value="DBL_dom_sf"/>
</dbReference>
<feature type="transmembrane region" description="Helical" evidence="5">
    <location>
        <begin position="964"/>
        <end position="983"/>
    </location>
</feature>
<reference evidence="9" key="1">
    <citation type="submission" date="2009-08" db="EMBL/GenBank/DDBJ databases">
        <title>Annotation of Salpingoeca rosetta.</title>
        <authorList>
            <consortium name="The Broad Institute Genome Sequencing Platform"/>
            <person name="Russ C."/>
            <person name="Cuomo C."/>
            <person name="Burger G."/>
            <person name="Gray M.W."/>
            <person name="Holland P.W.H."/>
            <person name="King N."/>
            <person name="Lang F.B.F."/>
            <person name="Roger A.J."/>
            <person name="Ruiz-Trillo I."/>
            <person name="Young S.K."/>
            <person name="Zeng Q."/>
            <person name="Gargeya S."/>
            <person name="Alvarado L."/>
            <person name="Berlin A."/>
            <person name="Chapman S.B."/>
            <person name="Chen Z."/>
            <person name="Freedman E."/>
            <person name="Gellesch M."/>
            <person name="Goldberg J."/>
            <person name="Griggs A."/>
            <person name="Gujja S."/>
            <person name="Heilman E."/>
            <person name="Heiman D."/>
            <person name="Howarth C."/>
            <person name="Mehta T."/>
            <person name="Neiman D."/>
            <person name="Pearson M."/>
            <person name="Roberts A."/>
            <person name="Saif S."/>
            <person name="Shea T."/>
            <person name="Shenoy N."/>
            <person name="Sisk P."/>
            <person name="Stolte C."/>
            <person name="Sykes S."/>
            <person name="White J."/>
            <person name="Yandava C."/>
            <person name="Haas B."/>
            <person name="Nusbaum C."/>
            <person name="Birren B."/>
        </authorList>
    </citation>
    <scope>NUCLEOTIDE SEQUENCE [LARGE SCALE GENOMIC DNA]</scope>
    <source>
        <strain evidence="9">ATCC 50818</strain>
    </source>
</reference>
<evidence type="ECO:0008006" key="11">
    <source>
        <dbReference type="Google" id="ProtNLM"/>
    </source>
</evidence>
<feature type="compositionally biased region" description="Basic residues" evidence="4">
    <location>
        <begin position="1269"/>
        <end position="1291"/>
    </location>
</feature>
<dbReference type="Gene3D" id="2.30.29.30">
    <property type="entry name" value="Pleckstrin-homology domain (PH domain)/Phosphotyrosine-binding domain (PTB)"/>
    <property type="match status" value="1"/>
</dbReference>
<feature type="domain" description="DH" evidence="7">
    <location>
        <begin position="226"/>
        <end position="407"/>
    </location>
</feature>
<dbReference type="Pfam" id="PF00621">
    <property type="entry name" value="RhoGEF"/>
    <property type="match status" value="1"/>
</dbReference>
<dbReference type="InterPro" id="IPR000219">
    <property type="entry name" value="DH_dom"/>
</dbReference>
<keyword evidence="5" id="KW-1133">Transmembrane helix</keyword>
<feature type="region of interest" description="Disordered" evidence="4">
    <location>
        <begin position="1251"/>
        <end position="1301"/>
    </location>
</feature>
<evidence type="ECO:0000259" key="8">
    <source>
        <dbReference type="PROSITE" id="PS50021"/>
    </source>
</evidence>
<feature type="region of interest" description="Disordered" evidence="4">
    <location>
        <begin position="1184"/>
        <end position="1239"/>
    </location>
</feature>
<dbReference type="InterPro" id="IPR011993">
    <property type="entry name" value="PH-like_dom_sf"/>
</dbReference>
<dbReference type="InParanoid" id="F2TZA3"/>
<dbReference type="Gene3D" id="1.20.900.10">
    <property type="entry name" value="Dbl homology (DH) domain"/>
    <property type="match status" value="1"/>
</dbReference>
<evidence type="ECO:0000313" key="10">
    <source>
        <dbReference type="Proteomes" id="UP000007799"/>
    </source>
</evidence>
<dbReference type="GO" id="GO:0016020">
    <property type="term" value="C:membrane"/>
    <property type="evidence" value="ECO:0007669"/>
    <property type="project" value="InterPro"/>
</dbReference>
<feature type="transmembrane region" description="Helical" evidence="5">
    <location>
        <begin position="1325"/>
        <end position="1344"/>
    </location>
</feature>
<feature type="compositionally biased region" description="Polar residues" evidence="4">
    <location>
        <begin position="677"/>
        <end position="691"/>
    </location>
</feature>
<name>F2TZA3_SALR5</name>
<keyword evidence="5" id="KW-0812">Transmembrane</keyword>
<dbReference type="SMART" id="SM00033">
    <property type="entry name" value="CH"/>
    <property type="match status" value="1"/>
</dbReference>
<gene>
    <name evidence="9" type="ORF">PTSG_11799</name>
</gene>
<organism evidence="10">
    <name type="scientific">Salpingoeca rosetta (strain ATCC 50818 / BSB-021)</name>
    <dbReference type="NCBI Taxonomy" id="946362"/>
    <lineage>
        <taxon>Eukaryota</taxon>
        <taxon>Choanoflagellata</taxon>
        <taxon>Craspedida</taxon>
        <taxon>Salpingoecidae</taxon>
        <taxon>Salpingoeca</taxon>
    </lineage>
</organism>
<evidence type="ECO:0000256" key="4">
    <source>
        <dbReference type="SAM" id="MobiDB-lite"/>
    </source>
</evidence>
<evidence type="ECO:0000256" key="5">
    <source>
        <dbReference type="SAM" id="Phobius"/>
    </source>
</evidence>
<dbReference type="InterPro" id="IPR001715">
    <property type="entry name" value="CH_dom"/>
</dbReference>
<keyword evidence="2" id="KW-0344">Guanine-nucleotide releasing factor</keyword>
<evidence type="ECO:0000259" key="6">
    <source>
        <dbReference type="PROSITE" id="PS50003"/>
    </source>
</evidence>
<accession>F2TZA3</accession>
<dbReference type="GeneID" id="16078478"/>
<dbReference type="SUPFAM" id="SSF50729">
    <property type="entry name" value="PH domain-like"/>
    <property type="match status" value="1"/>
</dbReference>
<dbReference type="InterPro" id="IPR045069">
    <property type="entry name" value="MATE_euk"/>
</dbReference>
<feature type="compositionally biased region" description="Low complexity" evidence="4">
    <location>
        <begin position="1251"/>
        <end position="1268"/>
    </location>
</feature>
<evidence type="ECO:0000259" key="7">
    <source>
        <dbReference type="PROSITE" id="PS50010"/>
    </source>
</evidence>
<dbReference type="STRING" id="946362.F2TZA3"/>
<dbReference type="CDD" id="cd13132">
    <property type="entry name" value="MATE_eukaryotic"/>
    <property type="match status" value="1"/>
</dbReference>
<feature type="transmembrane region" description="Helical" evidence="5">
    <location>
        <begin position="779"/>
        <end position="801"/>
    </location>
</feature>
<feature type="transmembrane region" description="Helical" evidence="5">
    <location>
        <begin position="1077"/>
        <end position="1094"/>
    </location>
</feature>